<dbReference type="PANTHER" id="PTHR30193:SF1">
    <property type="entry name" value="ABC TRANSPORTER PERMEASE PROTEIN YESP-RELATED"/>
    <property type="match status" value="1"/>
</dbReference>
<proteinExistence type="inferred from homology"/>
<evidence type="ECO:0000256" key="8">
    <source>
        <dbReference type="SAM" id="MobiDB-lite"/>
    </source>
</evidence>
<feature type="transmembrane region" description="Helical" evidence="7">
    <location>
        <begin position="170"/>
        <end position="194"/>
    </location>
</feature>
<dbReference type="InterPro" id="IPR035906">
    <property type="entry name" value="MetI-like_sf"/>
</dbReference>
<dbReference type="AlphaFoldDB" id="A0A1J7BAZ5"/>
<feature type="domain" description="ABC transmembrane type-1" evidence="9">
    <location>
        <begin position="85"/>
        <end position="298"/>
    </location>
</feature>
<evidence type="ECO:0000256" key="2">
    <source>
        <dbReference type="ARBA" id="ARBA00022448"/>
    </source>
</evidence>
<comment type="similarity">
    <text evidence="7">Belongs to the binding-protein-dependent transport system permease family.</text>
</comment>
<dbReference type="Gene3D" id="1.10.3720.10">
    <property type="entry name" value="MetI-like"/>
    <property type="match status" value="1"/>
</dbReference>
<evidence type="ECO:0000256" key="3">
    <source>
        <dbReference type="ARBA" id="ARBA00022475"/>
    </source>
</evidence>
<evidence type="ECO:0000313" key="11">
    <source>
        <dbReference type="Proteomes" id="UP000243342"/>
    </source>
</evidence>
<feature type="transmembrane region" description="Helical" evidence="7">
    <location>
        <begin position="91"/>
        <end position="110"/>
    </location>
</feature>
<dbReference type="InterPro" id="IPR051393">
    <property type="entry name" value="ABC_transporter_permease"/>
</dbReference>
<protein>
    <submittedName>
        <fullName evidence="10">ABC transporter permease</fullName>
    </submittedName>
</protein>
<dbReference type="GO" id="GO:0005886">
    <property type="term" value="C:plasma membrane"/>
    <property type="evidence" value="ECO:0007669"/>
    <property type="project" value="UniProtKB-SubCell"/>
</dbReference>
<dbReference type="InterPro" id="IPR000515">
    <property type="entry name" value="MetI-like"/>
</dbReference>
<evidence type="ECO:0000313" key="10">
    <source>
        <dbReference type="EMBL" id="OIV35863.1"/>
    </source>
</evidence>
<dbReference type="STRING" id="1428644.BIV57_19280"/>
<evidence type="ECO:0000256" key="6">
    <source>
        <dbReference type="ARBA" id="ARBA00023136"/>
    </source>
</evidence>
<accession>A0A1J7BAZ5</accession>
<evidence type="ECO:0000259" key="9">
    <source>
        <dbReference type="PROSITE" id="PS50928"/>
    </source>
</evidence>
<dbReference type="GO" id="GO:0055085">
    <property type="term" value="P:transmembrane transport"/>
    <property type="evidence" value="ECO:0007669"/>
    <property type="project" value="InterPro"/>
</dbReference>
<keyword evidence="3" id="KW-1003">Cell membrane</keyword>
<feature type="transmembrane region" description="Helical" evidence="7">
    <location>
        <begin position="277"/>
        <end position="299"/>
    </location>
</feature>
<evidence type="ECO:0000256" key="5">
    <source>
        <dbReference type="ARBA" id="ARBA00022989"/>
    </source>
</evidence>
<dbReference type="CDD" id="cd06261">
    <property type="entry name" value="TM_PBP2"/>
    <property type="match status" value="1"/>
</dbReference>
<keyword evidence="5 7" id="KW-1133">Transmembrane helix</keyword>
<organism evidence="10 11">
    <name type="scientific">Mangrovactinospora gilvigrisea</name>
    <dbReference type="NCBI Taxonomy" id="1428644"/>
    <lineage>
        <taxon>Bacteria</taxon>
        <taxon>Bacillati</taxon>
        <taxon>Actinomycetota</taxon>
        <taxon>Actinomycetes</taxon>
        <taxon>Kitasatosporales</taxon>
        <taxon>Streptomycetaceae</taxon>
        <taxon>Mangrovactinospora</taxon>
    </lineage>
</organism>
<evidence type="ECO:0000256" key="1">
    <source>
        <dbReference type="ARBA" id="ARBA00004651"/>
    </source>
</evidence>
<dbReference type="OrthoDB" id="4053402at2"/>
<dbReference type="PANTHER" id="PTHR30193">
    <property type="entry name" value="ABC TRANSPORTER PERMEASE PROTEIN"/>
    <property type="match status" value="1"/>
</dbReference>
<comment type="subcellular location">
    <subcellularLocation>
        <location evidence="1 7">Cell membrane</location>
        <topology evidence="1 7">Multi-pass membrane protein</topology>
    </subcellularLocation>
</comment>
<keyword evidence="4 7" id="KW-0812">Transmembrane</keyword>
<reference evidence="10 11" key="1">
    <citation type="submission" date="2016-10" db="EMBL/GenBank/DDBJ databases">
        <title>Genome sequence of Streptomyces gilvigriseus MUSC 26.</title>
        <authorList>
            <person name="Lee L.-H."/>
            <person name="Ser H.-L."/>
        </authorList>
    </citation>
    <scope>NUCLEOTIDE SEQUENCE [LARGE SCALE GENOMIC DNA]</scope>
    <source>
        <strain evidence="10 11">MUSC 26</strain>
    </source>
</reference>
<dbReference type="Pfam" id="PF00528">
    <property type="entry name" value="BPD_transp_1"/>
    <property type="match status" value="1"/>
</dbReference>
<dbReference type="RefSeq" id="WP_071658169.1">
    <property type="nucleotide sequence ID" value="NZ_MLCF01000127.1"/>
</dbReference>
<comment type="caution">
    <text evidence="10">The sequence shown here is derived from an EMBL/GenBank/DDBJ whole genome shotgun (WGS) entry which is preliminary data.</text>
</comment>
<keyword evidence="6 7" id="KW-0472">Membrane</keyword>
<dbReference type="SUPFAM" id="SSF160964">
    <property type="entry name" value="MalF N-terminal region-like"/>
    <property type="match status" value="1"/>
</dbReference>
<dbReference type="PROSITE" id="PS50928">
    <property type="entry name" value="ABC_TM1"/>
    <property type="match status" value="1"/>
</dbReference>
<gene>
    <name evidence="10" type="ORF">BIV57_19280</name>
</gene>
<dbReference type="EMBL" id="MLCF01000127">
    <property type="protein sequence ID" value="OIV35863.1"/>
    <property type="molecule type" value="Genomic_DNA"/>
</dbReference>
<name>A0A1J7BAZ5_9ACTN</name>
<evidence type="ECO:0000256" key="7">
    <source>
        <dbReference type="RuleBase" id="RU363032"/>
    </source>
</evidence>
<keyword evidence="11" id="KW-1185">Reference proteome</keyword>
<dbReference type="SUPFAM" id="SSF161098">
    <property type="entry name" value="MetI-like"/>
    <property type="match status" value="1"/>
</dbReference>
<dbReference type="Proteomes" id="UP000243342">
    <property type="component" value="Unassembled WGS sequence"/>
</dbReference>
<evidence type="ECO:0000256" key="4">
    <source>
        <dbReference type="ARBA" id="ARBA00022692"/>
    </source>
</evidence>
<feature type="region of interest" description="Disordered" evidence="8">
    <location>
        <begin position="1"/>
        <end position="20"/>
    </location>
</feature>
<sequence>MAATTAPPASRTPGKDAPRRRRRGNAAYVFLTPWMIGAAVLTVIPMLVSLYLSFTDYNLFDAPHWLGLQNYRRLLFDDPQFRESVWVTLKYVVVSTPVKLVLALAVALLLNTRRRGRNFYRAAFYMPSLIGASVGAAIVWRILFSSGSVIDQLTSAFGLHTGGWVGNPDWALMVVVALSVWQFGAPMVIFLAGLQQIPPDLYEAASMDGAGPWRRFRSVTVPMLSPVIFFNLVLEMIHAFQVFNSAFIVSNGNGGPAGSTFVYSMYVYELGFTDYRMGYASAMTWILVVVVGVITGVLFKTSGRWVHYSGEVK</sequence>
<feature type="transmembrane region" description="Helical" evidence="7">
    <location>
        <begin position="28"/>
        <end position="54"/>
    </location>
</feature>
<feature type="transmembrane region" description="Helical" evidence="7">
    <location>
        <begin position="122"/>
        <end position="143"/>
    </location>
</feature>
<keyword evidence="2 7" id="KW-0813">Transport</keyword>